<feature type="transmembrane region" description="Helical" evidence="7">
    <location>
        <begin position="101"/>
        <end position="134"/>
    </location>
</feature>
<keyword evidence="4" id="KW-0344">Guanine-nucleotide releasing factor</keyword>
<dbReference type="InterPro" id="IPR011993">
    <property type="entry name" value="PH-like_dom_sf"/>
</dbReference>
<reference evidence="10" key="2">
    <citation type="submission" date="2025-09" db="UniProtKB">
        <authorList>
            <consortium name="Ensembl"/>
        </authorList>
    </citation>
    <scope>IDENTIFICATION</scope>
</reference>
<keyword evidence="5" id="KW-0862">Zinc</keyword>
<evidence type="ECO:0000256" key="3">
    <source>
        <dbReference type="ARBA" id="ARBA00022553"/>
    </source>
</evidence>
<keyword evidence="11" id="KW-1185">Reference proteome</keyword>
<dbReference type="SUPFAM" id="SSF50729">
    <property type="entry name" value="PH domain-like"/>
    <property type="match status" value="1"/>
</dbReference>
<evidence type="ECO:0000256" key="4">
    <source>
        <dbReference type="ARBA" id="ARBA00022658"/>
    </source>
</evidence>
<sequence length="569" mass="64376">MSTWVRCHGDPSCLSMATTFQRACPSATLLGGCVCVLCLCVAMCVSVSFSVGCRSSRLCLIVALKIISNYADLLCVLYVCRLCLVISCLCCFMLRACSFVLHFIVYLLCCVLVIGCVVTFTLCLSVSCCVFFRLCYIVYLLCRSPVFDDMSGPIKSLRYLSQSTDSLSRTKPVTESLESLIDEGTEMEERQLMEDLEAEVKELEADSWTFTVDQSLLDTLTKDQTKRQDVIYELMQTEMHHVRTLRIMSEVYGKGLLRDAQLEQAAVDRMFPGLDDLLEIHTLFLTLLLDRRERRAGPDAVEGGAVVHRVGDLLLGQFSGASGELMKRVYGRFCGCHNEAVNFYKDLLNKDKHFQVSVKVRMSSSVVRRLGIPECILLVTQRITKYPVLIQRILQYTDESEEEHGELSQALTTVKEVLAAVDTRVNEKEKRRRLEDVHARMESKSITRMRSGQMFAREDLIRGRRLLREGALQLKNSQGRMKDVIALLLSDVFVFLQEKDQKYAFASLDQRSTVLSLHNLIVREVANEERGIFLISAGADRPEMLEVVAGSKEERNTWMQLIQDAMNAV</sequence>
<evidence type="ECO:0000259" key="9">
    <source>
        <dbReference type="PROSITE" id="PS50010"/>
    </source>
</evidence>
<dbReference type="Gene3D" id="1.20.900.10">
    <property type="entry name" value="Dbl homology (DH) domain"/>
    <property type="match status" value="1"/>
</dbReference>
<dbReference type="InterPro" id="IPR001849">
    <property type="entry name" value="PH_domain"/>
</dbReference>
<evidence type="ECO:0000313" key="10">
    <source>
        <dbReference type="Ensembl" id="ENSGMOP00000004396.2"/>
    </source>
</evidence>
<feature type="transmembrane region" description="Helical" evidence="7">
    <location>
        <begin position="29"/>
        <end position="52"/>
    </location>
</feature>
<proteinExistence type="predicted"/>
<evidence type="ECO:0000256" key="2">
    <source>
        <dbReference type="ARBA" id="ARBA00022490"/>
    </source>
</evidence>
<evidence type="ECO:0000256" key="1">
    <source>
        <dbReference type="ARBA" id="ARBA00004496"/>
    </source>
</evidence>
<keyword evidence="5" id="KW-0479">Metal-binding</keyword>
<keyword evidence="6" id="KW-0175">Coiled coil</keyword>
<dbReference type="GeneTree" id="ENSGT00940000154146"/>
<dbReference type="InterPro" id="IPR000219">
    <property type="entry name" value="DH_dom"/>
</dbReference>
<dbReference type="GO" id="GO:0005737">
    <property type="term" value="C:cytoplasm"/>
    <property type="evidence" value="ECO:0007669"/>
    <property type="project" value="UniProtKB-SubCell"/>
</dbReference>
<dbReference type="GO" id="GO:0016020">
    <property type="term" value="C:membrane"/>
    <property type="evidence" value="ECO:0007669"/>
    <property type="project" value="TreeGrafter"/>
</dbReference>
<keyword evidence="7" id="KW-1133">Transmembrane helix</keyword>
<keyword evidence="2" id="KW-0963">Cytoplasm</keyword>
<name>A0A8C4Z0I2_GADMO</name>
<dbReference type="GO" id="GO:0005085">
    <property type="term" value="F:guanyl-nucleotide exchange factor activity"/>
    <property type="evidence" value="ECO:0007669"/>
    <property type="project" value="UniProtKB-KW"/>
</dbReference>
<dbReference type="SMART" id="SM00233">
    <property type="entry name" value="PH"/>
    <property type="match status" value="1"/>
</dbReference>
<dbReference type="Ensembl" id="ENSGMOT00000004531.2">
    <property type="protein sequence ID" value="ENSGMOP00000004396.2"/>
    <property type="gene ID" value="ENSGMOG00000004099.2"/>
</dbReference>
<dbReference type="Pfam" id="PF00621">
    <property type="entry name" value="RhoGEF"/>
    <property type="match status" value="1"/>
</dbReference>
<evidence type="ECO:0000256" key="5">
    <source>
        <dbReference type="ARBA" id="ARBA00022771"/>
    </source>
</evidence>
<evidence type="ECO:0000256" key="7">
    <source>
        <dbReference type="SAM" id="Phobius"/>
    </source>
</evidence>
<reference evidence="10" key="1">
    <citation type="submission" date="2025-08" db="UniProtKB">
        <authorList>
            <consortium name="Ensembl"/>
        </authorList>
    </citation>
    <scope>IDENTIFICATION</scope>
</reference>
<accession>A0A8C4Z0I2</accession>
<feature type="domain" description="DH" evidence="9">
    <location>
        <begin position="226"/>
        <end position="424"/>
    </location>
</feature>
<keyword evidence="5" id="KW-0863">Zinc-finger</keyword>
<evidence type="ECO:0000259" key="8">
    <source>
        <dbReference type="PROSITE" id="PS50003"/>
    </source>
</evidence>
<dbReference type="Pfam" id="PF17838">
    <property type="entry name" value="PH_16"/>
    <property type="match status" value="1"/>
</dbReference>
<dbReference type="PANTHER" id="PTHR13944:SF18">
    <property type="entry name" value="A-KINASE ANCHOR PROTEIN 13"/>
    <property type="match status" value="1"/>
</dbReference>
<dbReference type="GO" id="GO:0035023">
    <property type="term" value="P:regulation of Rho protein signal transduction"/>
    <property type="evidence" value="ECO:0007669"/>
    <property type="project" value="TreeGrafter"/>
</dbReference>
<dbReference type="PANTHER" id="PTHR13944">
    <property type="entry name" value="AGAP007712-PA"/>
    <property type="match status" value="1"/>
</dbReference>
<dbReference type="AlphaFoldDB" id="A0A8C4Z0I2"/>
<dbReference type="SMART" id="SM00325">
    <property type="entry name" value="RhoGEF"/>
    <property type="match status" value="1"/>
</dbReference>
<dbReference type="OMA" id="NIAHFID"/>
<feature type="domain" description="PH" evidence="8">
    <location>
        <begin position="465"/>
        <end position="567"/>
    </location>
</feature>
<dbReference type="PROSITE" id="PS50010">
    <property type="entry name" value="DH_2"/>
    <property type="match status" value="1"/>
</dbReference>
<comment type="subcellular location">
    <subcellularLocation>
        <location evidence="1">Cytoplasm</location>
    </subcellularLocation>
</comment>
<dbReference type="GO" id="GO:0015629">
    <property type="term" value="C:actin cytoskeleton"/>
    <property type="evidence" value="ECO:0007669"/>
    <property type="project" value="TreeGrafter"/>
</dbReference>
<dbReference type="GO" id="GO:0005078">
    <property type="term" value="F:MAP-kinase scaffold activity"/>
    <property type="evidence" value="ECO:0007669"/>
    <property type="project" value="TreeGrafter"/>
</dbReference>
<dbReference type="InterPro" id="IPR051632">
    <property type="entry name" value="Rho_GEF"/>
</dbReference>
<dbReference type="GO" id="GO:0071875">
    <property type="term" value="P:adrenergic receptor signaling pathway"/>
    <property type="evidence" value="ECO:0007669"/>
    <property type="project" value="TreeGrafter"/>
</dbReference>
<protein>
    <submittedName>
        <fullName evidence="10">Uncharacterized protein</fullName>
    </submittedName>
</protein>
<dbReference type="Gene3D" id="2.30.29.30">
    <property type="entry name" value="Pleckstrin-homology domain (PH domain)/Phosphotyrosine-binding domain (PTB)"/>
    <property type="match status" value="1"/>
</dbReference>
<evidence type="ECO:0000313" key="11">
    <source>
        <dbReference type="Proteomes" id="UP000694546"/>
    </source>
</evidence>
<dbReference type="GO" id="GO:0043123">
    <property type="term" value="P:positive regulation of canonical NF-kappaB signal transduction"/>
    <property type="evidence" value="ECO:0007669"/>
    <property type="project" value="TreeGrafter"/>
</dbReference>
<dbReference type="GO" id="GO:0008270">
    <property type="term" value="F:zinc ion binding"/>
    <property type="evidence" value="ECO:0007669"/>
    <property type="project" value="UniProtKB-KW"/>
</dbReference>
<keyword evidence="7" id="KW-0472">Membrane</keyword>
<dbReference type="SUPFAM" id="SSF48065">
    <property type="entry name" value="DBL homology domain (DH-domain)"/>
    <property type="match status" value="1"/>
</dbReference>
<organism evidence="10 11">
    <name type="scientific">Gadus morhua</name>
    <name type="common">Atlantic cod</name>
    <dbReference type="NCBI Taxonomy" id="8049"/>
    <lineage>
        <taxon>Eukaryota</taxon>
        <taxon>Metazoa</taxon>
        <taxon>Chordata</taxon>
        <taxon>Craniata</taxon>
        <taxon>Vertebrata</taxon>
        <taxon>Euteleostomi</taxon>
        <taxon>Actinopterygii</taxon>
        <taxon>Neopterygii</taxon>
        <taxon>Teleostei</taxon>
        <taxon>Neoteleostei</taxon>
        <taxon>Acanthomorphata</taxon>
        <taxon>Zeiogadaria</taxon>
        <taxon>Gadariae</taxon>
        <taxon>Gadiformes</taxon>
        <taxon>Gadoidei</taxon>
        <taxon>Gadidae</taxon>
        <taxon>Gadus</taxon>
    </lineage>
</organism>
<dbReference type="PROSITE" id="PS50003">
    <property type="entry name" value="PH_DOMAIN"/>
    <property type="match status" value="1"/>
</dbReference>
<dbReference type="CDD" id="cd00160">
    <property type="entry name" value="RhoGEF"/>
    <property type="match status" value="1"/>
</dbReference>
<dbReference type="Proteomes" id="UP000694546">
    <property type="component" value="Chromosome 14"/>
</dbReference>
<keyword evidence="3" id="KW-0597">Phosphoprotein</keyword>
<keyword evidence="7" id="KW-0812">Transmembrane</keyword>
<evidence type="ECO:0000256" key="6">
    <source>
        <dbReference type="ARBA" id="ARBA00023054"/>
    </source>
</evidence>
<dbReference type="InterPro" id="IPR035899">
    <property type="entry name" value="DBL_dom_sf"/>
</dbReference>
<feature type="transmembrane region" description="Helical" evidence="7">
    <location>
        <begin position="73"/>
        <end position="95"/>
    </location>
</feature>
<dbReference type="PROSITE" id="PS51257">
    <property type="entry name" value="PROKAR_LIPOPROTEIN"/>
    <property type="match status" value="1"/>
</dbReference>
<dbReference type="InterPro" id="IPR041020">
    <property type="entry name" value="PH_16"/>
</dbReference>